<evidence type="ECO:0000256" key="2">
    <source>
        <dbReference type="ARBA" id="ARBA00022723"/>
    </source>
</evidence>
<evidence type="ECO:0000256" key="3">
    <source>
        <dbReference type="ARBA" id="ARBA00022801"/>
    </source>
</evidence>
<keyword evidence="4" id="KW-0326">Glycosidase</keyword>
<dbReference type="InterPro" id="IPR011013">
    <property type="entry name" value="Gal_mutarotase_sf_dom"/>
</dbReference>
<dbReference type="InterPro" id="IPR011330">
    <property type="entry name" value="Glyco_hydro/deAcase_b/a-brl"/>
</dbReference>
<evidence type="ECO:0000313" key="7">
    <source>
        <dbReference type="Proteomes" id="UP001528912"/>
    </source>
</evidence>
<name>A0ABT6C8K3_9MICO</name>
<dbReference type="Pfam" id="PF09261">
    <property type="entry name" value="Alpha-mann_mid"/>
    <property type="match status" value="1"/>
</dbReference>
<evidence type="ECO:0000256" key="1">
    <source>
        <dbReference type="ARBA" id="ARBA00009792"/>
    </source>
</evidence>
<dbReference type="InterPro" id="IPR041147">
    <property type="entry name" value="GH38_C"/>
</dbReference>
<dbReference type="SUPFAM" id="SSF74650">
    <property type="entry name" value="Galactose mutarotase-like"/>
    <property type="match status" value="1"/>
</dbReference>
<dbReference type="PANTHER" id="PTHR46017">
    <property type="entry name" value="ALPHA-MANNOSIDASE 2C1"/>
    <property type="match status" value="1"/>
</dbReference>
<dbReference type="InterPro" id="IPR028995">
    <property type="entry name" value="Glyco_hydro_57/38_cen_sf"/>
</dbReference>
<dbReference type="InterPro" id="IPR011682">
    <property type="entry name" value="Glyco_hydro_38_C"/>
</dbReference>
<dbReference type="Proteomes" id="UP001528912">
    <property type="component" value="Unassembled WGS sequence"/>
</dbReference>
<dbReference type="Gene3D" id="2.60.40.2220">
    <property type="match status" value="1"/>
</dbReference>
<dbReference type="SMART" id="SM00872">
    <property type="entry name" value="Alpha-mann_mid"/>
    <property type="match status" value="1"/>
</dbReference>
<keyword evidence="3 6" id="KW-0378">Hydrolase</keyword>
<dbReference type="InterPro" id="IPR015341">
    <property type="entry name" value="Glyco_hydro_38_cen"/>
</dbReference>
<dbReference type="Pfam" id="PF17677">
    <property type="entry name" value="Glyco_hydro38C2"/>
    <property type="match status" value="1"/>
</dbReference>
<evidence type="ECO:0000256" key="4">
    <source>
        <dbReference type="ARBA" id="ARBA00023295"/>
    </source>
</evidence>
<dbReference type="Pfam" id="PF22907">
    <property type="entry name" value="Ams1-like_1st"/>
    <property type="match status" value="1"/>
</dbReference>
<dbReference type="PANTHER" id="PTHR46017:SF1">
    <property type="entry name" value="ALPHA-MANNOSIDASE 2C1"/>
    <property type="match status" value="1"/>
</dbReference>
<dbReference type="SUPFAM" id="SSF88713">
    <property type="entry name" value="Glycoside hydrolase/deacetylase"/>
    <property type="match status" value="1"/>
</dbReference>
<dbReference type="InterPro" id="IPR054723">
    <property type="entry name" value="Ams1-like_N"/>
</dbReference>
<dbReference type="GO" id="GO:0016787">
    <property type="term" value="F:hydrolase activity"/>
    <property type="evidence" value="ECO:0007669"/>
    <property type="project" value="UniProtKB-KW"/>
</dbReference>
<organism evidence="6 7">
    <name type="scientific">Luteipulveratus flavus</name>
    <dbReference type="NCBI Taxonomy" id="3031728"/>
    <lineage>
        <taxon>Bacteria</taxon>
        <taxon>Bacillati</taxon>
        <taxon>Actinomycetota</taxon>
        <taxon>Actinomycetes</taxon>
        <taxon>Micrococcales</taxon>
        <taxon>Dermacoccaceae</taxon>
        <taxon>Luteipulveratus</taxon>
    </lineage>
</organism>
<keyword evidence="2" id="KW-0479">Metal-binding</keyword>
<evidence type="ECO:0000313" key="6">
    <source>
        <dbReference type="EMBL" id="MDF8265120.1"/>
    </source>
</evidence>
<dbReference type="RefSeq" id="WP_277192446.1">
    <property type="nucleotide sequence ID" value="NZ_JAROAV010000031.1"/>
</dbReference>
<dbReference type="Gene3D" id="3.20.110.10">
    <property type="entry name" value="Glycoside hydrolase 38, N terminal domain"/>
    <property type="match status" value="1"/>
</dbReference>
<dbReference type="EMBL" id="JAROAV010000031">
    <property type="protein sequence ID" value="MDF8265120.1"/>
    <property type="molecule type" value="Genomic_DNA"/>
</dbReference>
<comment type="caution">
    <text evidence="6">The sequence shown here is derived from an EMBL/GenBank/DDBJ whole genome shotgun (WGS) entry which is preliminary data.</text>
</comment>
<dbReference type="InterPro" id="IPR000602">
    <property type="entry name" value="Glyco_hydro_38_N"/>
</dbReference>
<dbReference type="CDD" id="cd10789">
    <property type="entry name" value="GH38N_AMII_ER_cytosolic"/>
    <property type="match status" value="1"/>
</dbReference>
<sequence length="1008" mass="111856">MHDQSSFIRSRLHRFRQEYLPAALYRERTPLRLTRWDVPDEPVPFAEAVVAEFVPFVAGAGAESQWGSPWGTTWFHVTGTLPEGWSERADSRVEALVDLGFNAAGPGFQAEATAYDADGRIIKGIEPLNAWVPRHGITPDGRTVDFYVEAAANPYVPENGWFIPTPLGSKATAGRAPLYELRSLDLVLLDVPVWELTQDVQVLAGYLDELPSDSPRVAGIEAALDRMLDAVDPRDLASTAPAGRKALEGALASPAVASAHQVVATGHAHIDSAWLWPTRETVRKCARTFSNVLDLMDEDADLVFACSSAQQLEWIRLTYPELFERIRTRAVEGRFVPVGGMWVESDTNLPGGEALARQLVEGKLFFLEHFGIDTSEVWLPDSFGYSAALPQLVRASGSTYFLTQKISWNDTNRMPHHTFHWEGIDGTRVFTHFPPVDTYTSDLSARDLRRAERQFREKGRTNLSLVPFGWGDGGGGPTREMLAAAHRQADLEGAPRVTLGSPRQFFERAEADYPSPPVWSGELYLEYHRGTYTSQARTKRGNRRSEHLLREAELWATLAAVRAGHDYPYDELQRLWRVVLLNQFHDILPGSSISWVHEEAERNYAEVESAVETIIDESLKAVLEEGDSQIITNAGPYDIAGVPALGGTTGTSARSSATVTSDGRGAVLVGDALRVRVDGRGELTSVLDLLADREVLPADTTANRLQLFEDIPNQWDAWDVNDHYRRNEIELRSDATVTIEDDAVVVTRSISESTVRQRISLSPDGRAVEVDLTIDWHERQRLLKVAVPVDVLAERATSEIQFGHVHRPIHQNTSWDAARFETCAHRWVHVGETGYGVAVANDATYGHDIQRIVTADGVATQVRLSLLRAPQFPDPDADTGRHRMRYSIRPGSSVADAVAEGYRINLPLRRVTGVRAPEPVLTVDEPAIVVEAVKLAADRSGDVVVRLYEAYGSRATGTLRAGFELADAVETDLLEREVERRAVREVTGENVRLQLRPFELVTIRLRGC</sequence>
<dbReference type="Gene3D" id="2.70.98.30">
    <property type="entry name" value="Golgi alpha-mannosidase II, domain 4"/>
    <property type="match status" value="1"/>
</dbReference>
<feature type="domain" description="Glycoside hydrolase family 38 central" evidence="5">
    <location>
        <begin position="526"/>
        <end position="604"/>
    </location>
</feature>
<reference evidence="6 7" key="1">
    <citation type="submission" date="2023-03" db="EMBL/GenBank/DDBJ databases">
        <title>YIM 133296 draft genome.</title>
        <authorList>
            <person name="Xiong L."/>
        </authorList>
    </citation>
    <scope>NUCLEOTIDE SEQUENCE [LARGE SCALE GENOMIC DNA]</scope>
    <source>
        <strain evidence="6 7">YIM 133296</strain>
    </source>
</reference>
<protein>
    <submittedName>
        <fullName evidence="6">Glycoside hydrolase family 38 C-terminal domain-containing protein</fullName>
    </submittedName>
</protein>
<dbReference type="InterPro" id="IPR037094">
    <property type="entry name" value="Glyco_hydro_38_cen_sf"/>
</dbReference>
<gene>
    <name evidence="6" type="ORF">P4R38_12765</name>
</gene>
<accession>A0ABT6C8K3</accession>
<keyword evidence="7" id="KW-1185">Reference proteome</keyword>
<dbReference type="Gene3D" id="1.20.1270.50">
    <property type="entry name" value="Glycoside hydrolase family 38, central domain"/>
    <property type="match status" value="1"/>
</dbReference>
<dbReference type="SUPFAM" id="SSF88688">
    <property type="entry name" value="Families 57/38 glycoside transferase middle domain"/>
    <property type="match status" value="1"/>
</dbReference>
<dbReference type="Pfam" id="PF01074">
    <property type="entry name" value="Glyco_hydro_38N"/>
    <property type="match status" value="1"/>
</dbReference>
<dbReference type="Pfam" id="PF07748">
    <property type="entry name" value="Glyco_hydro_38C"/>
    <property type="match status" value="1"/>
</dbReference>
<dbReference type="InterPro" id="IPR027291">
    <property type="entry name" value="Glyco_hydro_38_N_sf"/>
</dbReference>
<evidence type="ECO:0000259" key="5">
    <source>
        <dbReference type="SMART" id="SM00872"/>
    </source>
</evidence>
<proteinExistence type="inferred from homology"/>
<comment type="similarity">
    <text evidence="1">Belongs to the glycosyl hydrolase 38 family.</text>
</comment>